<dbReference type="OrthoDB" id="10546531at2759"/>
<proteinExistence type="predicted"/>
<accession>A0A0D2M2A2</accession>
<name>A0A0D2M2A2_HYPSF</name>
<dbReference type="AlphaFoldDB" id="A0A0D2M2A2"/>
<sequence length="143" mass="16555">MSIVLVDNKSLPIAPYVGLRPPDNMATRNSKNFVYGFPLSDEWFEYRYLHDLGPPVPDEETMAKRRRGHQSRLVCHLIRVCDWMEGRVCKCFPVSVQTATVSSCWFLMIGTPGCRPSAENVVKLRDKMRLYGIREMANWYPKN</sequence>
<protein>
    <submittedName>
        <fullName evidence="1">Uncharacterized protein</fullName>
    </submittedName>
</protein>
<evidence type="ECO:0000313" key="2">
    <source>
        <dbReference type="Proteomes" id="UP000054270"/>
    </source>
</evidence>
<keyword evidence="2" id="KW-1185">Reference proteome</keyword>
<dbReference type="Proteomes" id="UP000054270">
    <property type="component" value="Unassembled WGS sequence"/>
</dbReference>
<organism evidence="1 2">
    <name type="scientific">Hypholoma sublateritium (strain FD-334 SS-4)</name>
    <dbReference type="NCBI Taxonomy" id="945553"/>
    <lineage>
        <taxon>Eukaryota</taxon>
        <taxon>Fungi</taxon>
        <taxon>Dikarya</taxon>
        <taxon>Basidiomycota</taxon>
        <taxon>Agaricomycotina</taxon>
        <taxon>Agaricomycetes</taxon>
        <taxon>Agaricomycetidae</taxon>
        <taxon>Agaricales</taxon>
        <taxon>Agaricineae</taxon>
        <taxon>Strophariaceae</taxon>
        <taxon>Hypholoma</taxon>
    </lineage>
</organism>
<dbReference type="EMBL" id="KN817606">
    <property type="protein sequence ID" value="KJA17273.1"/>
    <property type="molecule type" value="Genomic_DNA"/>
</dbReference>
<reference evidence="2" key="1">
    <citation type="submission" date="2014-04" db="EMBL/GenBank/DDBJ databases">
        <title>Evolutionary Origins and Diversification of the Mycorrhizal Mutualists.</title>
        <authorList>
            <consortium name="DOE Joint Genome Institute"/>
            <consortium name="Mycorrhizal Genomics Consortium"/>
            <person name="Kohler A."/>
            <person name="Kuo A."/>
            <person name="Nagy L.G."/>
            <person name="Floudas D."/>
            <person name="Copeland A."/>
            <person name="Barry K.W."/>
            <person name="Cichocki N."/>
            <person name="Veneault-Fourrey C."/>
            <person name="LaButti K."/>
            <person name="Lindquist E.A."/>
            <person name="Lipzen A."/>
            <person name="Lundell T."/>
            <person name="Morin E."/>
            <person name="Murat C."/>
            <person name="Riley R."/>
            <person name="Ohm R."/>
            <person name="Sun H."/>
            <person name="Tunlid A."/>
            <person name="Henrissat B."/>
            <person name="Grigoriev I.V."/>
            <person name="Hibbett D.S."/>
            <person name="Martin F."/>
        </authorList>
    </citation>
    <scope>NUCLEOTIDE SEQUENCE [LARGE SCALE GENOMIC DNA]</scope>
    <source>
        <strain evidence="2">FD-334 SS-4</strain>
    </source>
</reference>
<gene>
    <name evidence="1" type="ORF">HYPSUDRAFT_90834</name>
</gene>
<evidence type="ECO:0000313" key="1">
    <source>
        <dbReference type="EMBL" id="KJA17273.1"/>
    </source>
</evidence>